<dbReference type="GO" id="GO:0035267">
    <property type="term" value="C:NuA4 histone acetyltransferase complex"/>
    <property type="evidence" value="ECO:0007669"/>
    <property type="project" value="TreeGrafter"/>
</dbReference>
<dbReference type="KEGG" id="ker:91100432"/>
<name>A0AAX4KC89_9TREE</name>
<dbReference type="Pfam" id="PF00439">
    <property type="entry name" value="Bromodomain"/>
    <property type="match status" value="1"/>
</dbReference>
<feature type="domain" description="Bromo" evidence="4">
    <location>
        <begin position="578"/>
        <end position="648"/>
    </location>
</feature>
<dbReference type="SUPFAM" id="SSF47370">
    <property type="entry name" value="Bromodomain"/>
    <property type="match status" value="1"/>
</dbReference>
<feature type="region of interest" description="Disordered" evidence="3">
    <location>
        <begin position="132"/>
        <end position="564"/>
    </location>
</feature>
<evidence type="ECO:0000256" key="3">
    <source>
        <dbReference type="SAM" id="MobiDB-lite"/>
    </source>
</evidence>
<feature type="compositionally biased region" description="Basic and acidic residues" evidence="3">
    <location>
        <begin position="451"/>
        <end position="475"/>
    </location>
</feature>
<feature type="compositionally biased region" description="Acidic residues" evidence="3">
    <location>
        <begin position="167"/>
        <end position="180"/>
    </location>
</feature>
<feature type="region of interest" description="Disordered" evidence="3">
    <location>
        <begin position="1"/>
        <end position="20"/>
    </location>
</feature>
<feature type="compositionally biased region" description="Acidic residues" evidence="3">
    <location>
        <begin position="227"/>
        <end position="244"/>
    </location>
</feature>
<gene>
    <name evidence="5" type="ORF">V865_001628</name>
</gene>
<dbReference type="EMBL" id="CP144089">
    <property type="protein sequence ID" value="WWD03574.1"/>
    <property type="molecule type" value="Genomic_DNA"/>
</dbReference>
<proteinExistence type="predicted"/>
<feature type="compositionally biased region" description="Polar residues" evidence="3">
    <location>
        <begin position="407"/>
        <end position="424"/>
    </location>
</feature>
<dbReference type="GO" id="GO:0006325">
    <property type="term" value="P:chromatin organization"/>
    <property type="evidence" value="ECO:0007669"/>
    <property type="project" value="UniProtKB-ARBA"/>
</dbReference>
<dbReference type="Gene3D" id="1.20.920.10">
    <property type="entry name" value="Bromodomain-like"/>
    <property type="match status" value="1"/>
</dbReference>
<evidence type="ECO:0000256" key="2">
    <source>
        <dbReference type="PROSITE-ProRule" id="PRU00035"/>
    </source>
</evidence>
<evidence type="ECO:0000313" key="6">
    <source>
        <dbReference type="Proteomes" id="UP001358614"/>
    </source>
</evidence>
<dbReference type="CDD" id="cd04369">
    <property type="entry name" value="Bromodomain"/>
    <property type="match status" value="1"/>
</dbReference>
<feature type="compositionally biased region" description="Acidic residues" evidence="3">
    <location>
        <begin position="347"/>
        <end position="369"/>
    </location>
</feature>
<feature type="compositionally biased region" description="Basic and acidic residues" evidence="3">
    <location>
        <begin position="147"/>
        <end position="166"/>
    </location>
</feature>
<dbReference type="PANTHER" id="PTHR15398:SF4">
    <property type="entry name" value="BROMODOMAIN-CONTAINING PROTEIN 8 ISOFORM X1"/>
    <property type="match status" value="1"/>
</dbReference>
<feature type="compositionally biased region" description="Basic and acidic residues" evidence="3">
    <location>
        <begin position="245"/>
        <end position="269"/>
    </location>
</feature>
<dbReference type="SMART" id="SM00297">
    <property type="entry name" value="BROMO"/>
    <property type="match status" value="1"/>
</dbReference>
<evidence type="ECO:0000256" key="1">
    <source>
        <dbReference type="ARBA" id="ARBA00023117"/>
    </source>
</evidence>
<keyword evidence="6" id="KW-1185">Reference proteome</keyword>
<dbReference type="AlphaFoldDB" id="A0AAX4KC89"/>
<dbReference type="InterPro" id="IPR001487">
    <property type="entry name" value="Bromodomain"/>
</dbReference>
<dbReference type="InterPro" id="IPR036427">
    <property type="entry name" value="Bromodomain-like_sf"/>
</dbReference>
<reference evidence="5 6" key="1">
    <citation type="submission" date="2024-01" db="EMBL/GenBank/DDBJ databases">
        <title>Comparative genomics of Cryptococcus and Kwoniella reveals pathogenesis evolution and contrasting modes of karyotype evolution via chromosome fusion or intercentromeric recombination.</title>
        <authorList>
            <person name="Coelho M.A."/>
            <person name="David-Palma M."/>
            <person name="Shea T."/>
            <person name="Bowers K."/>
            <person name="McGinley-Smith S."/>
            <person name="Mohammad A.W."/>
            <person name="Gnirke A."/>
            <person name="Yurkov A.M."/>
            <person name="Nowrousian M."/>
            <person name="Sun S."/>
            <person name="Cuomo C.A."/>
            <person name="Heitman J."/>
        </authorList>
    </citation>
    <scope>NUCLEOTIDE SEQUENCE [LARGE SCALE GENOMIC DNA]</scope>
    <source>
        <strain evidence="5 6">PYCC6329</strain>
    </source>
</reference>
<feature type="compositionally biased region" description="Polar residues" evidence="3">
    <location>
        <begin position="1"/>
        <end position="13"/>
    </location>
</feature>
<feature type="compositionally biased region" description="Basic and acidic residues" evidence="3">
    <location>
        <begin position="499"/>
        <end position="517"/>
    </location>
</feature>
<organism evidence="5 6">
    <name type="scientific">Kwoniella europaea PYCC6329</name>
    <dbReference type="NCBI Taxonomy" id="1423913"/>
    <lineage>
        <taxon>Eukaryota</taxon>
        <taxon>Fungi</taxon>
        <taxon>Dikarya</taxon>
        <taxon>Basidiomycota</taxon>
        <taxon>Agaricomycotina</taxon>
        <taxon>Tremellomycetes</taxon>
        <taxon>Tremellales</taxon>
        <taxon>Cryptococcaceae</taxon>
        <taxon>Kwoniella</taxon>
    </lineage>
</organism>
<accession>A0AAX4KC89</accession>
<feature type="compositionally biased region" description="Acidic residues" evidence="3">
    <location>
        <begin position="476"/>
        <end position="486"/>
    </location>
</feature>
<dbReference type="PRINTS" id="PR00503">
    <property type="entry name" value="BROMODOMAIN"/>
</dbReference>
<dbReference type="Proteomes" id="UP001358614">
    <property type="component" value="Chromosome 1"/>
</dbReference>
<feature type="compositionally biased region" description="Basic and acidic residues" evidence="3">
    <location>
        <begin position="181"/>
        <end position="193"/>
    </location>
</feature>
<dbReference type="PROSITE" id="PS50014">
    <property type="entry name" value="BROMODOMAIN_2"/>
    <property type="match status" value="1"/>
</dbReference>
<sequence>MVVPSTQSQAEKLTTQEKPSELFSPEACEGIYMELMAGLEINVPAPDAMKPQAKTHLRLAQTYYLKRMEELQNTITQYETRFKELMGEITSLKSGETDESIRREIRNTIARKYGKKLLDTWFPEVEVVRRGVEDGPTSAQEEESQIEVDKDSINEKEKEKEDRVDEDRDVEMVDEQDEKDDEPRVEDRDKPEASAETPKASQPDVEDQPQPAEFTEQKEEEKHKEAGEEDTEPPVVEDEKDTEDIEPKPEKNIRTMKTPHIEPKPEKNIRTMKTPRQRRFSPAVSIRSDLSPAPGSDLSPPPSDHPTPAQHGTRSHKRKASVQPKGAPASKRSGRRSTVNPQPSESVEPEPEPEVEVDKEEEQSEEEEQEVHNTRGRRNTRRESTRNSSIKKSPVSVKATTKDNERSPTTSRRAPSVTSTNRSTPAPAVEERERRSSRRSLAASGTTKTRGMRDDVVSKSVREHSAAVESIKAETEAEEEGEDEEDNKPTRISARRGRPAQEKEKEKEASTPAEKRGTRASARNARDQSETENTPRYTPSVADISGELETPPNSTRLKPTREQRSSQKLLYSLLDAIAQHRNGNVFQNPVKKSDASDYYQVIKRPMDLKTIRARIKDGLITGIEEFERDVLLIFANAMMYNNPDTPTYEMAKEMLKAAEDQIAHFKNLQHHVSR</sequence>
<protein>
    <recommendedName>
        <fullName evidence="4">Bromo domain-containing protein</fullName>
    </recommendedName>
</protein>
<dbReference type="GeneID" id="91100432"/>
<keyword evidence="1 2" id="KW-0103">Bromodomain</keyword>
<feature type="compositionally biased region" description="Basic and acidic residues" evidence="3">
    <location>
        <begin position="215"/>
        <end position="226"/>
    </location>
</feature>
<evidence type="ECO:0000259" key="4">
    <source>
        <dbReference type="PROSITE" id="PS50014"/>
    </source>
</evidence>
<dbReference type="RefSeq" id="XP_066081541.1">
    <property type="nucleotide sequence ID" value="XM_066225444.1"/>
</dbReference>
<dbReference type="PANTHER" id="PTHR15398">
    <property type="entry name" value="BROMODOMAIN-CONTAINING PROTEIN 8"/>
    <property type="match status" value="1"/>
</dbReference>
<evidence type="ECO:0000313" key="5">
    <source>
        <dbReference type="EMBL" id="WWD03574.1"/>
    </source>
</evidence>